<feature type="domain" description="Helicase ATP-binding" evidence="6">
    <location>
        <begin position="68"/>
        <end position="216"/>
    </location>
</feature>
<evidence type="ECO:0000313" key="8">
    <source>
        <dbReference type="EnsemblProtists" id="EOD08418"/>
    </source>
</evidence>
<accession>A0A0D3IAY3</accession>
<dbReference type="GO" id="GO:0003723">
    <property type="term" value="F:RNA binding"/>
    <property type="evidence" value="ECO:0007669"/>
    <property type="project" value="TreeGrafter"/>
</dbReference>
<dbReference type="GO" id="GO:0003724">
    <property type="term" value="F:RNA helicase activity"/>
    <property type="evidence" value="ECO:0007669"/>
    <property type="project" value="InterPro"/>
</dbReference>
<dbReference type="InterPro" id="IPR014001">
    <property type="entry name" value="Helicase_ATP-bd"/>
</dbReference>
<dbReference type="GeneID" id="17254481"/>
<evidence type="ECO:0000256" key="5">
    <source>
        <dbReference type="PROSITE-ProRule" id="PRU00552"/>
    </source>
</evidence>
<keyword evidence="2" id="KW-0378">Hydrolase</keyword>
<organism evidence="8 9">
    <name type="scientific">Emiliania huxleyi (strain CCMP1516)</name>
    <dbReference type="NCBI Taxonomy" id="280463"/>
    <lineage>
        <taxon>Eukaryota</taxon>
        <taxon>Haptista</taxon>
        <taxon>Haptophyta</taxon>
        <taxon>Prymnesiophyceae</taxon>
        <taxon>Isochrysidales</taxon>
        <taxon>Noelaerhabdaceae</taxon>
        <taxon>Emiliania</taxon>
    </lineage>
</organism>
<reference evidence="9" key="1">
    <citation type="journal article" date="2013" name="Nature">
        <title>Pan genome of the phytoplankton Emiliania underpins its global distribution.</title>
        <authorList>
            <person name="Read B.A."/>
            <person name="Kegel J."/>
            <person name="Klute M.J."/>
            <person name="Kuo A."/>
            <person name="Lefebvre S.C."/>
            <person name="Maumus F."/>
            <person name="Mayer C."/>
            <person name="Miller J."/>
            <person name="Monier A."/>
            <person name="Salamov A."/>
            <person name="Young J."/>
            <person name="Aguilar M."/>
            <person name="Claverie J.M."/>
            <person name="Frickenhaus S."/>
            <person name="Gonzalez K."/>
            <person name="Herman E.K."/>
            <person name="Lin Y.C."/>
            <person name="Napier J."/>
            <person name="Ogata H."/>
            <person name="Sarno A.F."/>
            <person name="Shmutz J."/>
            <person name="Schroeder D."/>
            <person name="de Vargas C."/>
            <person name="Verret F."/>
            <person name="von Dassow P."/>
            <person name="Valentin K."/>
            <person name="Van de Peer Y."/>
            <person name="Wheeler G."/>
            <person name="Dacks J.B."/>
            <person name="Delwiche C.F."/>
            <person name="Dyhrman S.T."/>
            <person name="Glockner G."/>
            <person name="John U."/>
            <person name="Richards T."/>
            <person name="Worden A.Z."/>
            <person name="Zhang X."/>
            <person name="Grigoriev I.V."/>
            <person name="Allen A.E."/>
            <person name="Bidle K."/>
            <person name="Borodovsky M."/>
            <person name="Bowler C."/>
            <person name="Brownlee C."/>
            <person name="Cock J.M."/>
            <person name="Elias M."/>
            <person name="Gladyshev V.N."/>
            <person name="Groth M."/>
            <person name="Guda C."/>
            <person name="Hadaegh A."/>
            <person name="Iglesias-Rodriguez M.D."/>
            <person name="Jenkins J."/>
            <person name="Jones B.M."/>
            <person name="Lawson T."/>
            <person name="Leese F."/>
            <person name="Lindquist E."/>
            <person name="Lobanov A."/>
            <person name="Lomsadze A."/>
            <person name="Malik S.B."/>
            <person name="Marsh M.E."/>
            <person name="Mackinder L."/>
            <person name="Mock T."/>
            <person name="Mueller-Roeber B."/>
            <person name="Pagarete A."/>
            <person name="Parker M."/>
            <person name="Probert I."/>
            <person name="Quesneville H."/>
            <person name="Raines C."/>
            <person name="Rensing S.A."/>
            <person name="Riano-Pachon D.M."/>
            <person name="Richier S."/>
            <person name="Rokitta S."/>
            <person name="Shiraiwa Y."/>
            <person name="Soanes D.M."/>
            <person name="van der Giezen M."/>
            <person name="Wahlund T.M."/>
            <person name="Williams B."/>
            <person name="Wilson W."/>
            <person name="Wolfe G."/>
            <person name="Wurch L.L."/>
        </authorList>
    </citation>
    <scope>NUCLEOTIDE SEQUENCE</scope>
</reference>
<dbReference type="PANTHER" id="PTHR47963:SF3">
    <property type="entry name" value="DEAD-BOX ATP-DEPENDENT RNA HELICASE 47, MITOCHONDRIAL"/>
    <property type="match status" value="1"/>
</dbReference>
<feature type="short sequence motif" description="Q motif" evidence="5">
    <location>
        <begin position="27"/>
        <end position="55"/>
    </location>
</feature>
<dbReference type="PROSITE" id="PS51192">
    <property type="entry name" value="HELICASE_ATP_BIND_1"/>
    <property type="match status" value="1"/>
</dbReference>
<dbReference type="AlphaFoldDB" id="A0A0D3IAY3"/>
<dbReference type="SMART" id="SM00487">
    <property type="entry name" value="DEXDc"/>
    <property type="match status" value="1"/>
</dbReference>
<dbReference type="Gene3D" id="3.40.50.300">
    <property type="entry name" value="P-loop containing nucleotide triphosphate hydrolases"/>
    <property type="match status" value="1"/>
</dbReference>
<dbReference type="InterPro" id="IPR027417">
    <property type="entry name" value="P-loop_NTPase"/>
</dbReference>
<evidence type="ECO:0000256" key="3">
    <source>
        <dbReference type="ARBA" id="ARBA00022806"/>
    </source>
</evidence>
<evidence type="ECO:0000256" key="4">
    <source>
        <dbReference type="ARBA" id="ARBA00022840"/>
    </source>
</evidence>
<dbReference type="InterPro" id="IPR014014">
    <property type="entry name" value="RNA_helicase_DEAD_Q_motif"/>
</dbReference>
<dbReference type="EnsemblProtists" id="EOD08418">
    <property type="protein sequence ID" value="EOD08418"/>
    <property type="gene ID" value="EMIHUDRAFT_453141"/>
</dbReference>
<dbReference type="PANTHER" id="PTHR47963">
    <property type="entry name" value="DEAD-BOX ATP-DEPENDENT RNA HELICASE 47, MITOCHONDRIAL"/>
    <property type="match status" value="1"/>
</dbReference>
<proteinExistence type="predicted"/>
<dbReference type="GO" id="GO:0005524">
    <property type="term" value="F:ATP binding"/>
    <property type="evidence" value="ECO:0007669"/>
    <property type="project" value="UniProtKB-KW"/>
</dbReference>
<protein>
    <recommendedName>
        <fullName evidence="10">ATP-dependent RNA helicase</fullName>
    </recommendedName>
</protein>
<dbReference type="GO" id="GO:0016787">
    <property type="term" value="F:hydrolase activity"/>
    <property type="evidence" value="ECO:0007669"/>
    <property type="project" value="UniProtKB-KW"/>
</dbReference>
<evidence type="ECO:0000256" key="2">
    <source>
        <dbReference type="ARBA" id="ARBA00022801"/>
    </source>
</evidence>
<dbReference type="InterPro" id="IPR011545">
    <property type="entry name" value="DEAD/DEAH_box_helicase_dom"/>
</dbReference>
<dbReference type="SUPFAM" id="SSF52540">
    <property type="entry name" value="P-loop containing nucleoside triphosphate hydrolases"/>
    <property type="match status" value="1"/>
</dbReference>
<dbReference type="InterPro" id="IPR050547">
    <property type="entry name" value="DEAD_box_RNA_helicases"/>
</dbReference>
<evidence type="ECO:0008006" key="10">
    <source>
        <dbReference type="Google" id="ProtNLM"/>
    </source>
</evidence>
<reference evidence="8" key="2">
    <citation type="submission" date="2024-10" db="UniProtKB">
        <authorList>
            <consortium name="EnsemblProtists"/>
        </authorList>
    </citation>
    <scope>IDENTIFICATION</scope>
</reference>
<evidence type="ECO:0000259" key="7">
    <source>
        <dbReference type="PROSITE" id="PS51195"/>
    </source>
</evidence>
<sequence length="251" mass="26458">MIPGRQFCSAAVLRAARASPASPCRGSSFAALGVPSVLASRLAALGMRRPTPVQDAAMSLLMKRPGASPLAEPPKSAVLRWHTGSGKTLAYLLPLLARVDPRERAVQCVIVVPSRELCLQTLRLLKAVSGHGRANKKGNALRVSSAMGRVNTRMESELRCQPPHVLVGTPQPLGVLLHSRVLPLASNAAARVLVLDEAPLLSSDGPLPPSLRHVLLPPGGAAAVVFVESGAGAERVAFVIKSLLHLWSYTE</sequence>
<keyword evidence="1" id="KW-0547">Nucleotide-binding</keyword>
<keyword evidence="3" id="KW-0347">Helicase</keyword>
<dbReference type="STRING" id="2903.R1BFA2"/>
<evidence type="ECO:0000313" key="9">
    <source>
        <dbReference type="Proteomes" id="UP000013827"/>
    </source>
</evidence>
<dbReference type="KEGG" id="ehx:EMIHUDRAFT_453141"/>
<evidence type="ECO:0000259" key="6">
    <source>
        <dbReference type="PROSITE" id="PS51192"/>
    </source>
</evidence>
<evidence type="ECO:0000256" key="1">
    <source>
        <dbReference type="ARBA" id="ARBA00022741"/>
    </source>
</evidence>
<dbReference type="PROSITE" id="PS51195">
    <property type="entry name" value="Q_MOTIF"/>
    <property type="match status" value="1"/>
</dbReference>
<keyword evidence="4" id="KW-0067">ATP-binding</keyword>
<name>A0A0D3IAY3_EMIH1</name>
<keyword evidence="9" id="KW-1185">Reference proteome</keyword>
<dbReference type="eggNOG" id="KOG0326">
    <property type="taxonomic scope" value="Eukaryota"/>
</dbReference>
<dbReference type="Pfam" id="PF00270">
    <property type="entry name" value="DEAD"/>
    <property type="match status" value="1"/>
</dbReference>
<dbReference type="PaxDb" id="2903-EOD08418"/>
<dbReference type="RefSeq" id="XP_005760847.1">
    <property type="nucleotide sequence ID" value="XM_005760790.1"/>
</dbReference>
<dbReference type="HOGENOM" id="CLU_1108761_0_0_1"/>
<dbReference type="Proteomes" id="UP000013827">
    <property type="component" value="Unassembled WGS sequence"/>
</dbReference>
<feature type="domain" description="DEAD-box RNA helicase Q" evidence="7">
    <location>
        <begin position="27"/>
        <end position="55"/>
    </location>
</feature>